<sequence>MLETLPGGEDYILRPAEVFALSWLDLKSGAVDLYDIALMNDYLEMQADNKACIARWREENER</sequence>
<protein>
    <submittedName>
        <fullName evidence="1">Lytic transglycosylase</fullName>
    </submittedName>
</protein>
<proteinExistence type="predicted"/>
<accession>A0A291DUL7</accession>
<dbReference type="AlphaFoldDB" id="A0A291DUL7"/>
<dbReference type="Pfam" id="PF21829">
    <property type="entry name" value="DUF6889"/>
    <property type="match status" value="1"/>
</dbReference>
<organism evidence="1 2">
    <name type="scientific">Cedecea neteri</name>
    <dbReference type="NCBI Taxonomy" id="158822"/>
    <lineage>
        <taxon>Bacteria</taxon>
        <taxon>Pseudomonadati</taxon>
        <taxon>Pseudomonadota</taxon>
        <taxon>Gammaproteobacteria</taxon>
        <taxon>Enterobacterales</taxon>
        <taxon>Enterobacteriaceae</taxon>
        <taxon>Cedecea</taxon>
    </lineage>
</organism>
<name>A0A291DUL7_9ENTR</name>
<evidence type="ECO:0000313" key="1">
    <source>
        <dbReference type="EMBL" id="ATF91423.1"/>
    </source>
</evidence>
<dbReference type="InterPro" id="IPR054182">
    <property type="entry name" value="DUF6889"/>
</dbReference>
<evidence type="ECO:0000313" key="2">
    <source>
        <dbReference type="Proteomes" id="UP000217979"/>
    </source>
</evidence>
<dbReference type="RefSeq" id="WP_061278018.1">
    <property type="nucleotide sequence ID" value="NZ_CP023525.1"/>
</dbReference>
<reference evidence="1 2" key="1">
    <citation type="submission" date="2017-09" db="EMBL/GenBank/DDBJ databases">
        <title>FDA dAtabase for Regulatory Grade micrObial Sequences (FDA-ARGOS): Supporting development and validation of Infectious Disease Dx tests.</title>
        <authorList>
            <person name="Minogue T."/>
            <person name="Wolcott M."/>
            <person name="Wasieloski L."/>
            <person name="Aguilar W."/>
            <person name="Moore D."/>
            <person name="Tallon L."/>
            <person name="Sadzewicz L."/>
            <person name="Ott S."/>
            <person name="Zhao X."/>
            <person name="Nagaraj S."/>
            <person name="Vavikolanu K."/>
            <person name="Aluvathingal J."/>
            <person name="Nadendla S."/>
            <person name="Sichtig H."/>
        </authorList>
    </citation>
    <scope>NUCLEOTIDE SEQUENCE [LARGE SCALE GENOMIC DNA]</scope>
    <source>
        <strain evidence="1 2">FDAARGOS_392</strain>
    </source>
</reference>
<dbReference type="Proteomes" id="UP000217979">
    <property type="component" value="Chromosome"/>
</dbReference>
<gene>
    <name evidence="1" type="ORF">CO704_04690</name>
</gene>
<dbReference type="EMBL" id="CP023525">
    <property type="protein sequence ID" value="ATF91423.1"/>
    <property type="molecule type" value="Genomic_DNA"/>
</dbReference>